<protein>
    <submittedName>
        <fullName evidence="1">Uncharacterized protein</fullName>
    </submittedName>
</protein>
<evidence type="ECO:0000313" key="2">
    <source>
        <dbReference type="Proteomes" id="UP001054945"/>
    </source>
</evidence>
<reference evidence="1 2" key="1">
    <citation type="submission" date="2021-06" db="EMBL/GenBank/DDBJ databases">
        <title>Caerostris extrusa draft genome.</title>
        <authorList>
            <person name="Kono N."/>
            <person name="Arakawa K."/>
        </authorList>
    </citation>
    <scope>NUCLEOTIDE SEQUENCE [LARGE SCALE GENOMIC DNA]</scope>
</reference>
<comment type="caution">
    <text evidence="1">The sequence shown here is derived from an EMBL/GenBank/DDBJ whole genome shotgun (WGS) entry which is preliminary data.</text>
</comment>
<proteinExistence type="predicted"/>
<evidence type="ECO:0000313" key="1">
    <source>
        <dbReference type="EMBL" id="GIY56296.1"/>
    </source>
</evidence>
<dbReference type="Proteomes" id="UP001054945">
    <property type="component" value="Unassembled WGS sequence"/>
</dbReference>
<name>A0AAV4UEY8_CAEEX</name>
<keyword evidence="2" id="KW-1185">Reference proteome</keyword>
<accession>A0AAV4UEY8</accession>
<organism evidence="1 2">
    <name type="scientific">Caerostris extrusa</name>
    <name type="common">Bark spider</name>
    <name type="synonym">Caerostris bankana</name>
    <dbReference type="NCBI Taxonomy" id="172846"/>
    <lineage>
        <taxon>Eukaryota</taxon>
        <taxon>Metazoa</taxon>
        <taxon>Ecdysozoa</taxon>
        <taxon>Arthropoda</taxon>
        <taxon>Chelicerata</taxon>
        <taxon>Arachnida</taxon>
        <taxon>Araneae</taxon>
        <taxon>Araneomorphae</taxon>
        <taxon>Entelegynae</taxon>
        <taxon>Araneoidea</taxon>
        <taxon>Araneidae</taxon>
        <taxon>Caerostris</taxon>
    </lineage>
</organism>
<dbReference type="AlphaFoldDB" id="A0AAV4UEY8"/>
<dbReference type="EMBL" id="BPLR01012752">
    <property type="protein sequence ID" value="GIY56296.1"/>
    <property type="molecule type" value="Genomic_DNA"/>
</dbReference>
<gene>
    <name evidence="1" type="ORF">CEXT_344921</name>
</gene>
<sequence length="119" mass="13867">MMKDSNRERQQKEPGVDHSCTFFLSVAYNDRHRIVIKTGGRFGVSITDKNLRQVQRQEKLSSSTSSSSQFCQCLLRNADHEEPRKRVVIFRSKKDTPVALIHDRLQCWPILEQYQKADS</sequence>